<evidence type="ECO:0000313" key="1">
    <source>
        <dbReference type="EnsemblMetazoa" id="Aqu2.1.20619_001"/>
    </source>
</evidence>
<name>A0A1X7TYN0_AMPQE</name>
<reference evidence="1" key="1">
    <citation type="submission" date="2017-05" db="UniProtKB">
        <authorList>
            <consortium name="EnsemblMetazoa"/>
        </authorList>
    </citation>
    <scope>IDENTIFICATION</scope>
</reference>
<dbReference type="EnsemblMetazoa" id="Aqu2.1.20619_001">
    <property type="protein sequence ID" value="Aqu2.1.20619_001"/>
    <property type="gene ID" value="Aqu2.1.20619"/>
</dbReference>
<sequence>MPCKLQQKDTDKFGQNNWLLPPKCIISISYSSPHTASHDRTESVLNYSVPIGGVVELVTLFIHREARALIFLIQILQQRLIFRKTIS</sequence>
<dbReference type="InParanoid" id="A0A1X7TYN0"/>
<dbReference type="AlphaFoldDB" id="A0A1X7TYN0"/>
<accession>A0A1X7TYN0</accession>
<proteinExistence type="predicted"/>
<protein>
    <submittedName>
        <fullName evidence="1">Uncharacterized protein</fullName>
    </submittedName>
</protein>
<organism evidence="1">
    <name type="scientific">Amphimedon queenslandica</name>
    <name type="common">Sponge</name>
    <dbReference type="NCBI Taxonomy" id="400682"/>
    <lineage>
        <taxon>Eukaryota</taxon>
        <taxon>Metazoa</taxon>
        <taxon>Porifera</taxon>
        <taxon>Demospongiae</taxon>
        <taxon>Heteroscleromorpha</taxon>
        <taxon>Haplosclerida</taxon>
        <taxon>Niphatidae</taxon>
        <taxon>Amphimedon</taxon>
    </lineage>
</organism>